<dbReference type="STRING" id="333140.AWW68_10310"/>
<dbReference type="InterPro" id="IPR003593">
    <property type="entry name" value="AAA+_ATPase"/>
</dbReference>
<evidence type="ECO:0000313" key="7">
    <source>
        <dbReference type="EMBL" id="KYG75191.1"/>
    </source>
</evidence>
<keyword evidence="1" id="KW-0813">Transport</keyword>
<dbReference type="PANTHER" id="PTHR42794:SF1">
    <property type="entry name" value="HEMIN IMPORT ATP-BINDING PROTEIN HMUV"/>
    <property type="match status" value="1"/>
</dbReference>
<accession>A0A150X8Y3</accession>
<organism evidence="7 8">
    <name type="scientific">Roseivirga spongicola</name>
    <dbReference type="NCBI Taxonomy" id="333140"/>
    <lineage>
        <taxon>Bacteria</taxon>
        <taxon>Pseudomonadati</taxon>
        <taxon>Bacteroidota</taxon>
        <taxon>Cytophagia</taxon>
        <taxon>Cytophagales</taxon>
        <taxon>Roseivirgaceae</taxon>
        <taxon>Roseivirga</taxon>
    </lineage>
</organism>
<protein>
    <recommendedName>
        <fullName evidence="6">ABC transporter domain-containing protein</fullName>
    </recommendedName>
</protein>
<keyword evidence="8" id="KW-1185">Reference proteome</keyword>
<dbReference type="SUPFAM" id="SSF52540">
    <property type="entry name" value="P-loop containing nucleoside triphosphate hydrolases"/>
    <property type="match status" value="1"/>
</dbReference>
<dbReference type="NCBIfam" id="NF010068">
    <property type="entry name" value="PRK13548.1"/>
    <property type="match status" value="1"/>
</dbReference>
<evidence type="ECO:0000259" key="6">
    <source>
        <dbReference type="PROSITE" id="PS50893"/>
    </source>
</evidence>
<comment type="caution">
    <text evidence="7">The sequence shown here is derived from an EMBL/GenBank/DDBJ whole genome shotgun (WGS) entry which is preliminary data.</text>
</comment>
<proteinExistence type="predicted"/>
<dbReference type="RefSeq" id="WP_068221026.1">
    <property type="nucleotide sequence ID" value="NZ_LRPC01000023.1"/>
</dbReference>
<dbReference type="PANTHER" id="PTHR42794">
    <property type="entry name" value="HEMIN IMPORT ATP-BINDING PROTEIN HMUV"/>
    <property type="match status" value="1"/>
</dbReference>
<dbReference type="PROSITE" id="PS50893">
    <property type="entry name" value="ABC_TRANSPORTER_2"/>
    <property type="match status" value="1"/>
</dbReference>
<evidence type="ECO:0000256" key="4">
    <source>
        <dbReference type="ARBA" id="ARBA00022967"/>
    </source>
</evidence>
<comment type="function">
    <text evidence="5">Part of the ABC transporter complex HmuTUV involved in hemin import. Responsible for energy coupling to the transport system.</text>
</comment>
<dbReference type="InterPro" id="IPR027417">
    <property type="entry name" value="P-loop_NTPase"/>
</dbReference>
<dbReference type="SMART" id="SM00382">
    <property type="entry name" value="AAA"/>
    <property type="match status" value="1"/>
</dbReference>
<dbReference type="Gene3D" id="3.40.50.300">
    <property type="entry name" value="P-loop containing nucleotide triphosphate hydrolases"/>
    <property type="match status" value="1"/>
</dbReference>
<dbReference type="PROSITE" id="PS00211">
    <property type="entry name" value="ABC_TRANSPORTER_1"/>
    <property type="match status" value="1"/>
</dbReference>
<keyword evidence="3" id="KW-0067">ATP-binding</keyword>
<dbReference type="FunFam" id="3.40.50.300:FF:000134">
    <property type="entry name" value="Iron-enterobactin ABC transporter ATP-binding protein"/>
    <property type="match status" value="1"/>
</dbReference>
<keyword evidence="2" id="KW-0547">Nucleotide-binding</keyword>
<dbReference type="EMBL" id="LRPC01000023">
    <property type="protein sequence ID" value="KYG75191.1"/>
    <property type="molecule type" value="Genomic_DNA"/>
</dbReference>
<dbReference type="Pfam" id="PF00005">
    <property type="entry name" value="ABC_tran"/>
    <property type="match status" value="1"/>
</dbReference>
<dbReference type="AlphaFoldDB" id="A0A150X8Y3"/>
<dbReference type="InterPro" id="IPR003439">
    <property type="entry name" value="ABC_transporter-like_ATP-bd"/>
</dbReference>
<name>A0A150X8Y3_9BACT</name>
<evidence type="ECO:0000256" key="3">
    <source>
        <dbReference type="ARBA" id="ARBA00022840"/>
    </source>
</evidence>
<dbReference type="InterPro" id="IPR017871">
    <property type="entry name" value="ABC_transporter-like_CS"/>
</dbReference>
<dbReference type="Proteomes" id="UP000075606">
    <property type="component" value="Unassembled WGS sequence"/>
</dbReference>
<keyword evidence="4" id="KW-1278">Translocase</keyword>
<dbReference type="OrthoDB" id="9806726at2"/>
<reference evidence="7 8" key="1">
    <citation type="submission" date="2016-01" db="EMBL/GenBank/DDBJ databases">
        <title>Genome sequencing of Roseivirga spongicola UST030701-084.</title>
        <authorList>
            <person name="Selvaratnam C."/>
            <person name="Thevarajoo S."/>
            <person name="Goh K.M."/>
            <person name="Ee R."/>
            <person name="Chan K.-G."/>
            <person name="Chong C.S."/>
        </authorList>
    </citation>
    <scope>NUCLEOTIDE SEQUENCE [LARGE SCALE GENOMIC DNA]</scope>
    <source>
        <strain evidence="7 8">UST030701-084</strain>
    </source>
</reference>
<gene>
    <name evidence="7" type="ORF">AWW68_10310</name>
</gene>
<evidence type="ECO:0000256" key="2">
    <source>
        <dbReference type="ARBA" id="ARBA00022741"/>
    </source>
</evidence>
<dbReference type="GO" id="GO:0005524">
    <property type="term" value="F:ATP binding"/>
    <property type="evidence" value="ECO:0007669"/>
    <property type="project" value="UniProtKB-KW"/>
</dbReference>
<evidence type="ECO:0000313" key="8">
    <source>
        <dbReference type="Proteomes" id="UP000075606"/>
    </source>
</evidence>
<evidence type="ECO:0000256" key="1">
    <source>
        <dbReference type="ARBA" id="ARBA00022448"/>
    </source>
</evidence>
<dbReference type="CDD" id="cd03214">
    <property type="entry name" value="ABC_Iron-Siderophores_B12_Hemin"/>
    <property type="match status" value="1"/>
</dbReference>
<sequence length="271" mass="30385">MLQANNISYQIGSKSILRNCTIKLKPRTFTAIVGPNGAGKSTLLKAITNEVKLRNGSITVNGHSSSALDSKALSRIRAVMPQHTSINFPFSIEQIIEIGRFPHHTSPVENVEIIEKVIEKTRLQSYKGRTYQTLSGGEKQRVQLARIMAQVWDKSPHPKYLLLDEPTSDLDILHQHALLGTARELMSDNLGVLAVLHDLNLAAQYADYLVFMKNGEIVKQGETREVFTKENIETTFNHPVQMLEDPTTGQTIVVSIPNHMHLEPQKEIRYA</sequence>
<dbReference type="GO" id="GO:0016887">
    <property type="term" value="F:ATP hydrolysis activity"/>
    <property type="evidence" value="ECO:0007669"/>
    <property type="project" value="InterPro"/>
</dbReference>
<evidence type="ECO:0000256" key="5">
    <source>
        <dbReference type="ARBA" id="ARBA00037066"/>
    </source>
</evidence>
<feature type="domain" description="ABC transporter" evidence="6">
    <location>
        <begin position="2"/>
        <end position="239"/>
    </location>
</feature>